<reference evidence="11" key="2">
    <citation type="submission" date="2019-06" db="EMBL/GenBank/DDBJ databases">
        <title>Genomics analysis of Aphanomyces spp. identifies a new class of oomycete effector associated with host adaptation.</title>
        <authorList>
            <person name="Gaulin E."/>
        </authorList>
    </citation>
    <scope>NUCLEOTIDE SEQUENCE</scope>
    <source>
        <strain evidence="11">CBS 578.67</strain>
    </source>
</reference>
<protein>
    <submittedName>
        <fullName evidence="12">Aste57867_13831 protein</fullName>
    </submittedName>
</protein>
<dbReference type="GO" id="GO:0016020">
    <property type="term" value="C:membrane"/>
    <property type="evidence" value="ECO:0007669"/>
    <property type="project" value="UniProtKB-SubCell"/>
</dbReference>
<sequence>MYNGDVLFHDHPKRSSDSTAIAVGSAVAQVAWLALLHRITFSSDDLATAVGALPWMFGLIGVVGVGLVLSGALPSGRQSSSSNAVRAALHGGVLCTHFLVRMLTLHFCGLQWASLVESAAFCLMDPLTKPRRMLPTKAVAAIAAGYALALLFPALSSTSPPSSLLFHVILFVASVGLQHVHATFVRERATATDAAISYGSAMAISVISQLVVGPMLVSDVHVPLAETHFLGTYGILLALTVVGLLSIHLPLVLDDLAPSSQARLNVSLRLAVQFPLTLYTCLGLSMQWHMLVHMLLSFGALLSISWGWYLLLEQSFAFGSFLGDLPSVVVDDDGAVSSSWASLDGATQKILLFLAGNILYMFVEFVVGYWTNSLGLLSDAGHMLFDNGALVIGLVASMISKWPKNDQYTYGYARVEVLSGFVNSLLLVFMAVHFMVEAVERIVDPPTIHTDHLLLTSVGGLIMNVIGLVWFHDLAHGHSHGESGGCGGGHNSNLVGVYLHVLADTMGSVGVILSSICIDWYGWYIMDPLCSGFISILIFGSTVPLLKDTMTQLVQGVPPATASALQAAIAHVQRLQFVQTVENVHAWSHAGKLVGSMHVIVTPGMVDGALPQIQAVLAAAHVEEWTIQVMDAATAAAVVGSHSHGHSHDDHHGHSHGRHGHSHGDAGHGHSHSHGHSHGDHHGHSHGH</sequence>
<dbReference type="SUPFAM" id="SSF161111">
    <property type="entry name" value="Cation efflux protein transmembrane domain-like"/>
    <property type="match status" value="1"/>
</dbReference>
<feature type="region of interest" description="Disordered" evidence="8">
    <location>
        <begin position="638"/>
        <end position="688"/>
    </location>
</feature>
<gene>
    <name evidence="12" type="primary">Aste57867_13831</name>
    <name evidence="11" type="ORF">As57867_013781</name>
    <name evidence="12" type="ORF">ASTE57867_13831</name>
</gene>
<dbReference type="OrthoDB" id="78669at2759"/>
<feature type="transmembrane region" description="Helical" evidence="9">
    <location>
        <begin position="20"/>
        <end position="40"/>
    </location>
</feature>
<dbReference type="Pfam" id="PF01545">
    <property type="entry name" value="Cation_efflux"/>
    <property type="match status" value="1"/>
</dbReference>
<evidence type="ECO:0000256" key="4">
    <source>
        <dbReference type="ARBA" id="ARBA00022692"/>
    </source>
</evidence>
<keyword evidence="3" id="KW-0813">Transport</keyword>
<evidence type="ECO:0000313" key="11">
    <source>
        <dbReference type="EMBL" id="KAF0695349.1"/>
    </source>
</evidence>
<dbReference type="PANTHER" id="PTHR45755:SF4">
    <property type="entry name" value="ZINC TRANSPORTER 7"/>
    <property type="match status" value="1"/>
</dbReference>
<keyword evidence="5 9" id="KW-1133">Transmembrane helix</keyword>
<dbReference type="PANTHER" id="PTHR45755">
    <property type="match status" value="1"/>
</dbReference>
<feature type="transmembrane region" description="Helical" evidence="9">
    <location>
        <begin position="164"/>
        <end position="184"/>
    </location>
</feature>
<feature type="transmembrane region" description="Helical" evidence="9">
    <location>
        <begin position="229"/>
        <end position="254"/>
    </location>
</feature>
<dbReference type="AlphaFoldDB" id="A0A485L1B4"/>
<accession>A0A485L1B4</accession>
<reference evidence="12 13" key="1">
    <citation type="submission" date="2019-03" db="EMBL/GenBank/DDBJ databases">
        <authorList>
            <person name="Gaulin E."/>
            <person name="Dumas B."/>
        </authorList>
    </citation>
    <scope>NUCLEOTIDE SEQUENCE [LARGE SCALE GENOMIC DNA]</scope>
    <source>
        <strain evidence="12">CBS 568.67</strain>
    </source>
</reference>
<dbReference type="GO" id="GO:0005385">
    <property type="term" value="F:zinc ion transmembrane transporter activity"/>
    <property type="evidence" value="ECO:0007669"/>
    <property type="project" value="InterPro"/>
</dbReference>
<dbReference type="EMBL" id="VJMH01005483">
    <property type="protein sequence ID" value="KAF0695349.1"/>
    <property type="molecule type" value="Genomic_DNA"/>
</dbReference>
<feature type="transmembrane region" description="Helical" evidence="9">
    <location>
        <begin position="266"/>
        <end position="285"/>
    </location>
</feature>
<evidence type="ECO:0000256" key="6">
    <source>
        <dbReference type="ARBA" id="ARBA00023065"/>
    </source>
</evidence>
<evidence type="ECO:0000256" key="2">
    <source>
        <dbReference type="ARBA" id="ARBA00008873"/>
    </source>
</evidence>
<dbReference type="EMBL" id="CAADRA010005504">
    <property type="protein sequence ID" value="VFT90663.1"/>
    <property type="molecule type" value="Genomic_DNA"/>
</dbReference>
<evidence type="ECO:0000256" key="7">
    <source>
        <dbReference type="ARBA" id="ARBA00023136"/>
    </source>
</evidence>
<dbReference type="NCBIfam" id="TIGR01297">
    <property type="entry name" value="CDF"/>
    <property type="match status" value="1"/>
</dbReference>
<feature type="domain" description="Cation efflux protein transmembrane" evidence="10">
    <location>
        <begin position="350"/>
        <end position="554"/>
    </location>
</feature>
<dbReference type="InterPro" id="IPR058533">
    <property type="entry name" value="Cation_efflux_TM"/>
</dbReference>
<dbReference type="InterPro" id="IPR002524">
    <property type="entry name" value="Cation_efflux"/>
</dbReference>
<dbReference type="Gene3D" id="1.20.1510.10">
    <property type="entry name" value="Cation efflux protein transmembrane domain"/>
    <property type="match status" value="1"/>
</dbReference>
<dbReference type="GO" id="GO:0006882">
    <property type="term" value="P:intracellular zinc ion homeostasis"/>
    <property type="evidence" value="ECO:0007669"/>
    <property type="project" value="InterPro"/>
</dbReference>
<feature type="transmembrane region" description="Helical" evidence="9">
    <location>
        <begin position="196"/>
        <end position="217"/>
    </location>
</feature>
<evidence type="ECO:0000313" key="13">
    <source>
        <dbReference type="Proteomes" id="UP000332933"/>
    </source>
</evidence>
<feature type="transmembrane region" description="Helical" evidence="9">
    <location>
        <begin position="291"/>
        <end position="312"/>
    </location>
</feature>
<organism evidence="12 13">
    <name type="scientific">Aphanomyces stellatus</name>
    <dbReference type="NCBI Taxonomy" id="120398"/>
    <lineage>
        <taxon>Eukaryota</taxon>
        <taxon>Sar</taxon>
        <taxon>Stramenopiles</taxon>
        <taxon>Oomycota</taxon>
        <taxon>Saprolegniomycetes</taxon>
        <taxon>Saprolegniales</taxon>
        <taxon>Verrucalvaceae</taxon>
        <taxon>Aphanomyces</taxon>
    </lineage>
</organism>
<evidence type="ECO:0000256" key="9">
    <source>
        <dbReference type="SAM" id="Phobius"/>
    </source>
</evidence>
<dbReference type="InterPro" id="IPR027469">
    <property type="entry name" value="Cation_efflux_TMD_sf"/>
</dbReference>
<comment type="subcellular location">
    <subcellularLocation>
        <location evidence="1">Membrane</location>
        <topology evidence="1">Multi-pass membrane protein</topology>
    </subcellularLocation>
</comment>
<feature type="transmembrane region" description="Helical" evidence="9">
    <location>
        <begin position="411"/>
        <end position="432"/>
    </location>
</feature>
<feature type="transmembrane region" description="Helical" evidence="9">
    <location>
        <begin position="452"/>
        <end position="471"/>
    </location>
</feature>
<name>A0A485L1B4_9STRA</name>
<feature type="transmembrane region" description="Helical" evidence="9">
    <location>
        <begin position="52"/>
        <end position="73"/>
    </location>
</feature>
<dbReference type="InterPro" id="IPR045316">
    <property type="entry name" value="Msc2-like"/>
</dbReference>
<comment type="similarity">
    <text evidence="2">Belongs to the cation diffusion facilitator (CDF) transporter (TC 2.A.4) family. SLC30A subfamily.</text>
</comment>
<dbReference type="GO" id="GO:0005794">
    <property type="term" value="C:Golgi apparatus"/>
    <property type="evidence" value="ECO:0007669"/>
    <property type="project" value="TreeGrafter"/>
</dbReference>
<keyword evidence="13" id="KW-1185">Reference proteome</keyword>
<keyword evidence="7 9" id="KW-0472">Membrane</keyword>
<evidence type="ECO:0000313" key="12">
    <source>
        <dbReference type="EMBL" id="VFT90663.1"/>
    </source>
</evidence>
<keyword evidence="6" id="KW-0406">Ion transport</keyword>
<evidence type="ECO:0000256" key="5">
    <source>
        <dbReference type="ARBA" id="ARBA00022989"/>
    </source>
</evidence>
<evidence type="ECO:0000259" key="10">
    <source>
        <dbReference type="Pfam" id="PF01545"/>
    </source>
</evidence>
<keyword evidence="4 9" id="KW-0812">Transmembrane</keyword>
<evidence type="ECO:0000256" key="1">
    <source>
        <dbReference type="ARBA" id="ARBA00004141"/>
    </source>
</evidence>
<feature type="transmembrane region" description="Helical" evidence="9">
    <location>
        <begin position="139"/>
        <end position="158"/>
    </location>
</feature>
<proteinExistence type="inferred from homology"/>
<dbReference type="Proteomes" id="UP000332933">
    <property type="component" value="Unassembled WGS sequence"/>
</dbReference>
<evidence type="ECO:0000256" key="3">
    <source>
        <dbReference type="ARBA" id="ARBA00022448"/>
    </source>
</evidence>
<feature type="transmembrane region" description="Helical" evidence="9">
    <location>
        <begin position="350"/>
        <end position="370"/>
    </location>
</feature>
<evidence type="ECO:0000256" key="8">
    <source>
        <dbReference type="SAM" id="MobiDB-lite"/>
    </source>
</evidence>